<accession>A0ABU6J1D0</accession>
<keyword evidence="12" id="KW-1185">Reference proteome</keyword>
<feature type="domain" description="Histidine kinase" evidence="10">
    <location>
        <begin position="269"/>
        <end position="487"/>
    </location>
</feature>
<dbReference type="Pfam" id="PF11845">
    <property type="entry name" value="Tll0287-like"/>
    <property type="match status" value="1"/>
</dbReference>
<evidence type="ECO:0000256" key="7">
    <source>
        <dbReference type="ARBA" id="ARBA00023012"/>
    </source>
</evidence>
<dbReference type="InterPro" id="IPR036890">
    <property type="entry name" value="HATPase_C_sf"/>
</dbReference>
<dbReference type="InterPro" id="IPR005467">
    <property type="entry name" value="His_kinase_dom"/>
</dbReference>
<organism evidence="11 12">
    <name type="scientific">Adlercreutzia shanghongiae</name>
    <dbReference type="NCBI Taxonomy" id="3111773"/>
    <lineage>
        <taxon>Bacteria</taxon>
        <taxon>Bacillati</taxon>
        <taxon>Actinomycetota</taxon>
        <taxon>Coriobacteriia</taxon>
        <taxon>Eggerthellales</taxon>
        <taxon>Eggerthellaceae</taxon>
        <taxon>Adlercreutzia</taxon>
    </lineage>
</organism>
<keyword evidence="5" id="KW-0808">Transferase</keyword>
<feature type="transmembrane region" description="Helical" evidence="9">
    <location>
        <begin position="207"/>
        <end position="228"/>
    </location>
</feature>
<evidence type="ECO:0000256" key="2">
    <source>
        <dbReference type="ARBA" id="ARBA00004236"/>
    </source>
</evidence>
<keyword evidence="6" id="KW-0418">Kinase</keyword>
<feature type="coiled-coil region" evidence="8">
    <location>
        <begin position="228"/>
        <end position="259"/>
    </location>
</feature>
<dbReference type="InterPro" id="IPR003661">
    <property type="entry name" value="HisK_dim/P_dom"/>
</dbReference>
<evidence type="ECO:0000256" key="8">
    <source>
        <dbReference type="SAM" id="Coils"/>
    </source>
</evidence>
<dbReference type="SMART" id="SM00387">
    <property type="entry name" value="HATPase_c"/>
    <property type="match status" value="1"/>
</dbReference>
<evidence type="ECO:0000259" key="10">
    <source>
        <dbReference type="PROSITE" id="PS50109"/>
    </source>
</evidence>
<keyword evidence="8" id="KW-0175">Coiled coil</keyword>
<comment type="caution">
    <text evidence="11">The sequence shown here is derived from an EMBL/GenBank/DDBJ whole genome shotgun (WGS) entry which is preliminary data.</text>
</comment>
<dbReference type="PANTHER" id="PTHR43047">
    <property type="entry name" value="TWO-COMPONENT HISTIDINE PROTEIN KINASE"/>
    <property type="match status" value="1"/>
</dbReference>
<evidence type="ECO:0000256" key="3">
    <source>
        <dbReference type="ARBA" id="ARBA00012438"/>
    </source>
</evidence>
<dbReference type="EMBL" id="JAYMFH010000023">
    <property type="protein sequence ID" value="MEC4295941.1"/>
    <property type="molecule type" value="Genomic_DNA"/>
</dbReference>
<comment type="catalytic activity">
    <reaction evidence="1">
        <text>ATP + protein L-histidine = ADP + protein N-phospho-L-histidine.</text>
        <dbReference type="EC" id="2.7.13.3"/>
    </reaction>
</comment>
<protein>
    <recommendedName>
        <fullName evidence="3">histidine kinase</fullName>
        <ecNumber evidence="3">2.7.13.3</ecNumber>
    </recommendedName>
</protein>
<proteinExistence type="predicted"/>
<dbReference type="SUPFAM" id="SSF55874">
    <property type="entry name" value="ATPase domain of HSP90 chaperone/DNA topoisomerase II/histidine kinase"/>
    <property type="match status" value="1"/>
</dbReference>
<gene>
    <name evidence="11" type="ORF">VJ920_11560</name>
</gene>
<dbReference type="Gene3D" id="3.30.565.10">
    <property type="entry name" value="Histidine kinase-like ATPase, C-terminal domain"/>
    <property type="match status" value="1"/>
</dbReference>
<evidence type="ECO:0000313" key="12">
    <source>
        <dbReference type="Proteomes" id="UP001343724"/>
    </source>
</evidence>
<dbReference type="PRINTS" id="PR00344">
    <property type="entry name" value="BCTRLSENSOR"/>
</dbReference>
<dbReference type="SUPFAM" id="SSF47384">
    <property type="entry name" value="Homodimeric domain of signal transducing histidine kinase"/>
    <property type="match status" value="1"/>
</dbReference>
<evidence type="ECO:0000256" key="5">
    <source>
        <dbReference type="ARBA" id="ARBA00022679"/>
    </source>
</evidence>
<dbReference type="InterPro" id="IPR021796">
    <property type="entry name" value="Tll0287-like_dom"/>
</dbReference>
<evidence type="ECO:0000313" key="11">
    <source>
        <dbReference type="EMBL" id="MEC4295941.1"/>
    </source>
</evidence>
<dbReference type="InterPro" id="IPR036097">
    <property type="entry name" value="HisK_dim/P_sf"/>
</dbReference>
<reference evidence="11 12" key="1">
    <citation type="submission" date="2024-01" db="EMBL/GenBank/DDBJ databases">
        <title>novel species in genus Adlercreutzia.</title>
        <authorList>
            <person name="Liu X."/>
        </authorList>
    </citation>
    <scope>NUCLEOTIDE SEQUENCE [LARGE SCALE GENOMIC DNA]</scope>
    <source>
        <strain evidence="11 12">R22</strain>
    </source>
</reference>
<dbReference type="Pfam" id="PF02518">
    <property type="entry name" value="HATPase_c"/>
    <property type="match status" value="1"/>
</dbReference>
<dbReference type="CDD" id="cd00082">
    <property type="entry name" value="HisKA"/>
    <property type="match status" value="1"/>
</dbReference>
<dbReference type="Pfam" id="PF00512">
    <property type="entry name" value="HisKA"/>
    <property type="match status" value="1"/>
</dbReference>
<dbReference type="Gene3D" id="1.10.287.130">
    <property type="match status" value="1"/>
</dbReference>
<dbReference type="Proteomes" id="UP001343724">
    <property type="component" value="Unassembled WGS sequence"/>
</dbReference>
<feature type="transmembrane region" description="Helical" evidence="9">
    <location>
        <begin position="7"/>
        <end position="28"/>
    </location>
</feature>
<keyword evidence="9" id="KW-1133">Transmembrane helix</keyword>
<keyword evidence="4" id="KW-0597">Phosphoprotein</keyword>
<keyword evidence="9" id="KW-0812">Transmembrane</keyword>
<evidence type="ECO:0000256" key="1">
    <source>
        <dbReference type="ARBA" id="ARBA00000085"/>
    </source>
</evidence>
<name>A0ABU6J1D0_9ACTN</name>
<dbReference type="PROSITE" id="PS50109">
    <property type="entry name" value="HIS_KIN"/>
    <property type="match status" value="1"/>
</dbReference>
<dbReference type="RefSeq" id="WP_326455214.1">
    <property type="nucleotide sequence ID" value="NZ_JAYMFH010000023.1"/>
</dbReference>
<keyword evidence="7" id="KW-0902">Two-component regulatory system</keyword>
<dbReference type="PANTHER" id="PTHR43047:SF72">
    <property type="entry name" value="OSMOSENSING HISTIDINE PROTEIN KINASE SLN1"/>
    <property type="match status" value="1"/>
</dbReference>
<evidence type="ECO:0000256" key="9">
    <source>
        <dbReference type="SAM" id="Phobius"/>
    </source>
</evidence>
<dbReference type="EC" id="2.7.13.3" evidence="3"/>
<evidence type="ECO:0000256" key="4">
    <source>
        <dbReference type="ARBA" id="ARBA00022553"/>
    </source>
</evidence>
<dbReference type="SMART" id="SM00388">
    <property type="entry name" value="HisKA"/>
    <property type="match status" value="1"/>
</dbReference>
<sequence length="490" mass="53355">MKQRSVTWWFTGVLLLVLFAVVGIYSLWSSQDQREASETKVLGEARLLAEEMTAAWDYVDSAQTAINYNSDGHYDFKGVYCSVAGKSIARIFTQNTDCVVRYTRENPRTGPDAPDAFEAEALERFEMGETEFYGVISLEGESTFRYLRAIPIKNGCLTCHGEPAGELDETGFPREGYQLGDLAGAVSLAIPMKVYEEEAADRTAANVSLFVALAALIVACAVAVNLVLGRQSRQIEAMNAKLEETNDHLAQVNDALVKESEYKSTFLATMSHELKTPLASIIALVDVWERDRDGQSQESIMREIRGNSATLLSAINNTLDAASLEADRYRVDIVPLDILDAVNAVEQTVEPLAREKGVAFETVADPRFPLVLTDPSIIHKVLMNLLSNAVKFTEPGGEVKLEIALGDDGASMLITVSDTGIGIPEDELKSVFERFRQADSSISRRYGGSGLGLALVKEMSELLGGSATVESVVGVGSVFHVTVPCNVMED</sequence>
<keyword evidence="9" id="KW-0472">Membrane</keyword>
<comment type="subcellular location">
    <subcellularLocation>
        <location evidence="2">Cell membrane</location>
    </subcellularLocation>
</comment>
<dbReference type="InterPro" id="IPR003594">
    <property type="entry name" value="HATPase_dom"/>
</dbReference>
<dbReference type="InterPro" id="IPR004358">
    <property type="entry name" value="Sig_transdc_His_kin-like_C"/>
</dbReference>
<evidence type="ECO:0000256" key="6">
    <source>
        <dbReference type="ARBA" id="ARBA00022777"/>
    </source>
</evidence>